<organism evidence="7 8">
    <name type="scientific">Candidatus Fervidibacter japonicus</name>
    <dbReference type="NCBI Taxonomy" id="2035412"/>
    <lineage>
        <taxon>Bacteria</taxon>
        <taxon>Candidatus Fervidibacterota</taxon>
        <taxon>Candidatus Fervidibacter</taxon>
    </lineage>
</organism>
<evidence type="ECO:0000256" key="4">
    <source>
        <dbReference type="ARBA" id="ARBA00022989"/>
    </source>
</evidence>
<dbReference type="CDD" id="cd06580">
    <property type="entry name" value="TM_PBP1_transp_TpRbsC_like"/>
    <property type="match status" value="1"/>
</dbReference>
<sequence length="286" mass="29777">MVGSLWQSGLSLATPLLWVALGETLLERAGLLNIGAEGTMLVGAFAAAWVTWTTDSPLLGIGAGVLAGWAFGALYALLCVRGRADQVIVGAGLNLLALGLTGTLFRSVQQTGTTFTVALLPSLPPLGQHGLTYAAWLATIGGTLWLFRTHWGLVVRAIGEDPATVQELGYAVRRWRTIIALVGSGLMGLGGAALTLGETGSFNEGVTAGQGFIALCMVILGRWQPLWVGLGCLGFGMLRAVALQWQVTFAGVPYQVLLALPYAITLGVLSVAGHRSRAPAALAQPF</sequence>
<comment type="subcellular location">
    <subcellularLocation>
        <location evidence="1">Cell membrane</location>
        <topology evidence="1">Multi-pass membrane protein</topology>
    </subcellularLocation>
</comment>
<evidence type="ECO:0008006" key="9">
    <source>
        <dbReference type="Google" id="ProtNLM"/>
    </source>
</evidence>
<dbReference type="EMBL" id="BEHT01000034">
    <property type="protein sequence ID" value="GBC99684.1"/>
    <property type="molecule type" value="Genomic_DNA"/>
</dbReference>
<evidence type="ECO:0000256" key="1">
    <source>
        <dbReference type="ARBA" id="ARBA00004651"/>
    </source>
</evidence>
<keyword evidence="5 6" id="KW-0472">Membrane</keyword>
<feature type="transmembrane region" description="Helical" evidence="6">
    <location>
        <begin position="178"/>
        <end position="196"/>
    </location>
</feature>
<dbReference type="InterPro" id="IPR001851">
    <property type="entry name" value="ABC_transp_permease"/>
</dbReference>
<name>A0A2H5XET6_9BACT</name>
<feature type="transmembrane region" description="Helical" evidence="6">
    <location>
        <begin position="252"/>
        <end position="272"/>
    </location>
</feature>
<dbReference type="GO" id="GO:0022857">
    <property type="term" value="F:transmembrane transporter activity"/>
    <property type="evidence" value="ECO:0007669"/>
    <property type="project" value="InterPro"/>
</dbReference>
<evidence type="ECO:0000313" key="8">
    <source>
        <dbReference type="Proteomes" id="UP000236173"/>
    </source>
</evidence>
<comment type="caution">
    <text evidence="7">The sequence shown here is derived from an EMBL/GenBank/DDBJ whole genome shotgun (WGS) entry which is preliminary data.</text>
</comment>
<keyword evidence="3 6" id="KW-0812">Transmembrane</keyword>
<feature type="transmembrane region" description="Helical" evidence="6">
    <location>
        <begin position="126"/>
        <end position="147"/>
    </location>
</feature>
<keyword evidence="2" id="KW-1003">Cell membrane</keyword>
<dbReference type="Pfam" id="PF02653">
    <property type="entry name" value="BPD_transp_2"/>
    <property type="match status" value="1"/>
</dbReference>
<feature type="transmembrane region" description="Helical" evidence="6">
    <location>
        <begin position="87"/>
        <end position="106"/>
    </location>
</feature>
<evidence type="ECO:0000256" key="6">
    <source>
        <dbReference type="SAM" id="Phobius"/>
    </source>
</evidence>
<dbReference type="PANTHER" id="PTHR43370:SF1">
    <property type="entry name" value="GUANOSINE ABC TRANSPORTER PERMEASE PROTEIN NUPQ"/>
    <property type="match status" value="1"/>
</dbReference>
<evidence type="ECO:0000313" key="7">
    <source>
        <dbReference type="EMBL" id="GBC99684.1"/>
    </source>
</evidence>
<dbReference type="PANTHER" id="PTHR43370">
    <property type="entry name" value="SUGAR ABC TRANSPORTER INTEGRAL MEMBRANE PROTEIN-RELATED"/>
    <property type="match status" value="1"/>
</dbReference>
<keyword evidence="4 6" id="KW-1133">Transmembrane helix</keyword>
<accession>A0A2H5XET6</accession>
<evidence type="ECO:0000256" key="2">
    <source>
        <dbReference type="ARBA" id="ARBA00022475"/>
    </source>
</evidence>
<protein>
    <recommendedName>
        <fullName evidence="9">ABC transporter permease</fullName>
    </recommendedName>
</protein>
<feature type="transmembrane region" description="Helical" evidence="6">
    <location>
        <begin position="58"/>
        <end position="80"/>
    </location>
</feature>
<reference evidence="8" key="1">
    <citation type="submission" date="2017-09" db="EMBL/GenBank/DDBJ databases">
        <title>Metaegenomics of thermophilic ammonia-oxidizing enrichment culture.</title>
        <authorList>
            <person name="Kato S."/>
            <person name="Suzuki K."/>
        </authorList>
    </citation>
    <scope>NUCLEOTIDE SEQUENCE [LARGE SCALE GENOMIC DNA]</scope>
</reference>
<dbReference type="AlphaFoldDB" id="A0A2H5XET6"/>
<dbReference type="GO" id="GO:0005886">
    <property type="term" value="C:plasma membrane"/>
    <property type="evidence" value="ECO:0007669"/>
    <property type="project" value="UniProtKB-SubCell"/>
</dbReference>
<proteinExistence type="predicted"/>
<feature type="transmembrane region" description="Helical" evidence="6">
    <location>
        <begin position="31"/>
        <end position="52"/>
    </location>
</feature>
<dbReference type="Proteomes" id="UP000236173">
    <property type="component" value="Unassembled WGS sequence"/>
</dbReference>
<evidence type="ECO:0000256" key="5">
    <source>
        <dbReference type="ARBA" id="ARBA00023136"/>
    </source>
</evidence>
<gene>
    <name evidence="7" type="ORF">HRbin17_02214</name>
</gene>
<feature type="transmembrane region" description="Helical" evidence="6">
    <location>
        <begin position="6"/>
        <end position="26"/>
    </location>
</feature>
<evidence type="ECO:0000256" key="3">
    <source>
        <dbReference type="ARBA" id="ARBA00022692"/>
    </source>
</evidence>